<gene>
    <name evidence="8" type="ORF">JOC49_001825</name>
</gene>
<keyword evidence="9" id="KW-1185">Reference proteome</keyword>
<feature type="transmembrane region" description="Helical" evidence="7">
    <location>
        <begin position="280"/>
        <end position="303"/>
    </location>
</feature>
<keyword evidence="5 7" id="KW-1133">Transmembrane helix</keyword>
<dbReference type="InterPro" id="IPR002528">
    <property type="entry name" value="MATE_fam"/>
</dbReference>
<evidence type="ECO:0000256" key="7">
    <source>
        <dbReference type="SAM" id="Phobius"/>
    </source>
</evidence>
<evidence type="ECO:0000256" key="5">
    <source>
        <dbReference type="ARBA" id="ARBA00022989"/>
    </source>
</evidence>
<dbReference type="RefSeq" id="WP_204664537.1">
    <property type="nucleotide sequence ID" value="NZ_JAFBDT010000015.1"/>
</dbReference>
<feature type="transmembrane region" description="Helical" evidence="7">
    <location>
        <begin position="87"/>
        <end position="116"/>
    </location>
</feature>
<dbReference type="PANTHER" id="PTHR42925">
    <property type="entry name" value="MULTIDRUG AND TOXIN EFFLUX PROTEIN MATE FAMILY"/>
    <property type="match status" value="1"/>
</dbReference>
<sequence>MIRIDEQTNVVKMAIPIFIEVLLFMIMGNVDTMMLSRFSDIAVAAVGNANQILNTVLIVFNVTSAATGIMVTQYLGARKNEVLNQIYAMAFGFNVLLAGAIALLLYFFQVAIFGWIHMPQELYSDTAAYLNVTLGFLFVPALFTVSSVILKSHGQTKVTMFLAIGMNLLNVVGNAVFLFGPFGLPILGVRGVAISTVVSRSFALVVMLYILIRHYRIRIKLKHYFELSKAEVLKFVKLGLPSAGEPMSYQFSQMVIFSMINLMGTTAVTTKIYVQILVWFTYLASLALAQANAIIVGHLIGAGKEDAAYRLTLRSLRYSVIITLTMSFVFILFRKPLISIFTSDPEIIAMGATILLVDIFVELGRIFNLVIINAFKSAGDVYFPVIIGIFSMWGVSTLGAYILGVHLGFGLVGIWVAMAADEILRGIIMFVRLMRGNWRGKQIVENH</sequence>
<proteinExistence type="predicted"/>
<evidence type="ECO:0000313" key="9">
    <source>
        <dbReference type="Proteomes" id="UP000767854"/>
    </source>
</evidence>
<feature type="transmembrane region" description="Helical" evidence="7">
    <location>
        <begin position="347"/>
        <end position="369"/>
    </location>
</feature>
<evidence type="ECO:0000256" key="4">
    <source>
        <dbReference type="ARBA" id="ARBA00022692"/>
    </source>
</evidence>
<organism evidence="8 9">
    <name type="scientific">Fusibacter tunisiensis</name>
    <dbReference type="NCBI Taxonomy" id="1008308"/>
    <lineage>
        <taxon>Bacteria</taxon>
        <taxon>Bacillati</taxon>
        <taxon>Bacillota</taxon>
        <taxon>Clostridia</taxon>
        <taxon>Eubacteriales</taxon>
        <taxon>Eubacteriales Family XII. Incertae Sedis</taxon>
        <taxon>Fusibacter</taxon>
    </lineage>
</organism>
<dbReference type="InterPro" id="IPR047135">
    <property type="entry name" value="YsiQ"/>
</dbReference>
<dbReference type="PIRSF" id="PIRSF006603">
    <property type="entry name" value="DinF"/>
    <property type="match status" value="1"/>
</dbReference>
<evidence type="ECO:0000256" key="6">
    <source>
        <dbReference type="ARBA" id="ARBA00023136"/>
    </source>
</evidence>
<evidence type="ECO:0000256" key="1">
    <source>
        <dbReference type="ARBA" id="ARBA00004651"/>
    </source>
</evidence>
<evidence type="ECO:0000256" key="3">
    <source>
        <dbReference type="ARBA" id="ARBA00022475"/>
    </source>
</evidence>
<keyword evidence="6 7" id="KW-0472">Membrane</keyword>
<name>A0ABS2MS80_9FIRM</name>
<dbReference type="InterPro" id="IPR048279">
    <property type="entry name" value="MdtK-like"/>
</dbReference>
<feature type="transmembrane region" description="Helical" evidence="7">
    <location>
        <begin position="409"/>
        <end position="431"/>
    </location>
</feature>
<feature type="transmembrane region" description="Helical" evidence="7">
    <location>
        <begin position="52"/>
        <end position="75"/>
    </location>
</feature>
<dbReference type="Proteomes" id="UP000767854">
    <property type="component" value="Unassembled WGS sequence"/>
</dbReference>
<feature type="transmembrane region" description="Helical" evidence="7">
    <location>
        <begin position="254"/>
        <end position="274"/>
    </location>
</feature>
<dbReference type="NCBIfam" id="TIGR00797">
    <property type="entry name" value="matE"/>
    <property type="match status" value="1"/>
</dbReference>
<evidence type="ECO:0000313" key="8">
    <source>
        <dbReference type="EMBL" id="MBM7562281.1"/>
    </source>
</evidence>
<reference evidence="8 9" key="1">
    <citation type="submission" date="2021-01" db="EMBL/GenBank/DDBJ databases">
        <title>Genomic Encyclopedia of Type Strains, Phase IV (KMG-IV): sequencing the most valuable type-strain genomes for metagenomic binning, comparative biology and taxonomic classification.</title>
        <authorList>
            <person name="Goeker M."/>
        </authorList>
    </citation>
    <scope>NUCLEOTIDE SEQUENCE [LARGE SCALE GENOMIC DNA]</scope>
    <source>
        <strain evidence="8 9">DSM 24436</strain>
    </source>
</reference>
<evidence type="ECO:0000256" key="2">
    <source>
        <dbReference type="ARBA" id="ARBA00022448"/>
    </source>
</evidence>
<comment type="caution">
    <text evidence="8">The sequence shown here is derived from an EMBL/GenBank/DDBJ whole genome shotgun (WGS) entry which is preliminary data.</text>
</comment>
<dbReference type="EMBL" id="JAFBDT010000015">
    <property type="protein sequence ID" value="MBM7562281.1"/>
    <property type="molecule type" value="Genomic_DNA"/>
</dbReference>
<comment type="subcellular location">
    <subcellularLocation>
        <location evidence="1">Cell membrane</location>
        <topology evidence="1">Multi-pass membrane protein</topology>
    </subcellularLocation>
</comment>
<feature type="transmembrane region" description="Helical" evidence="7">
    <location>
        <begin position="315"/>
        <end position="335"/>
    </location>
</feature>
<feature type="transmembrane region" description="Helical" evidence="7">
    <location>
        <begin position="192"/>
        <end position="212"/>
    </location>
</feature>
<feature type="transmembrane region" description="Helical" evidence="7">
    <location>
        <begin position="128"/>
        <end position="149"/>
    </location>
</feature>
<feature type="transmembrane region" description="Helical" evidence="7">
    <location>
        <begin position="161"/>
        <end position="180"/>
    </location>
</feature>
<dbReference type="PANTHER" id="PTHR42925:SF1">
    <property type="entry name" value="VIRULENCE FACTOR MVIN"/>
    <property type="match status" value="1"/>
</dbReference>
<accession>A0ABS2MS80</accession>
<keyword evidence="4 7" id="KW-0812">Transmembrane</keyword>
<dbReference type="CDD" id="cd13134">
    <property type="entry name" value="MATE_like_8"/>
    <property type="match status" value="1"/>
</dbReference>
<feature type="transmembrane region" description="Helical" evidence="7">
    <location>
        <begin position="12"/>
        <end position="30"/>
    </location>
</feature>
<feature type="transmembrane region" description="Helical" evidence="7">
    <location>
        <begin position="381"/>
        <end position="403"/>
    </location>
</feature>
<protein>
    <submittedName>
        <fullName evidence="8">MATE family efflux protein</fullName>
    </submittedName>
</protein>
<keyword evidence="3" id="KW-1003">Cell membrane</keyword>
<keyword evidence="2" id="KW-0813">Transport</keyword>
<dbReference type="Pfam" id="PF01554">
    <property type="entry name" value="MatE"/>
    <property type="match status" value="2"/>
</dbReference>